<reference evidence="4" key="1">
    <citation type="submission" date="2020-07" db="EMBL/GenBank/DDBJ databases">
        <title>novel species isolated from the respiratory tract of Marmot.</title>
        <authorList>
            <person name="Zhang G."/>
        </authorList>
    </citation>
    <scope>NUCLEOTIDE SEQUENCE [LARGE SCALE GENOMIC DNA]</scope>
    <source>
        <strain evidence="4">686</strain>
    </source>
</reference>
<dbReference type="EMBL" id="CP059491">
    <property type="protein sequence ID" value="QMT03734.1"/>
    <property type="molecule type" value="Genomic_DNA"/>
</dbReference>
<feature type="region of interest" description="Disordered" evidence="1">
    <location>
        <begin position="17"/>
        <end position="55"/>
    </location>
</feature>
<dbReference type="KEGG" id="gji:H1R19_04360"/>
<dbReference type="Proteomes" id="UP000515663">
    <property type="component" value="Chromosome"/>
</dbReference>
<keyword evidence="4" id="KW-1185">Reference proteome</keyword>
<proteinExistence type="predicted"/>
<keyword evidence="2" id="KW-0732">Signal</keyword>
<dbReference type="Pfam" id="PF10783">
    <property type="entry name" value="DUF2599"/>
    <property type="match status" value="1"/>
</dbReference>
<evidence type="ECO:0000256" key="1">
    <source>
        <dbReference type="SAM" id="MobiDB-lite"/>
    </source>
</evidence>
<gene>
    <name evidence="3" type="ORF">H1R19_04360</name>
</gene>
<accession>A0A7D7M0V8</accession>
<feature type="signal peptide" evidence="2">
    <location>
        <begin position="1"/>
        <end position="19"/>
    </location>
</feature>
<dbReference type="AlphaFoldDB" id="A0A7D7M0V8"/>
<protein>
    <submittedName>
        <fullName evidence="3">DUF2599 domain-containing protein</fullName>
    </submittedName>
</protein>
<evidence type="ECO:0000313" key="3">
    <source>
        <dbReference type="EMBL" id="QMT03734.1"/>
    </source>
</evidence>
<organism evidence="3 4">
    <name type="scientific">Gordonia jinghuaiqii</name>
    <dbReference type="NCBI Taxonomy" id="2758710"/>
    <lineage>
        <taxon>Bacteria</taxon>
        <taxon>Bacillati</taxon>
        <taxon>Actinomycetota</taxon>
        <taxon>Actinomycetes</taxon>
        <taxon>Mycobacteriales</taxon>
        <taxon>Gordoniaceae</taxon>
        <taxon>Gordonia</taxon>
    </lineage>
</organism>
<name>A0A7D7M0V8_9ACTN</name>
<feature type="chain" id="PRO_5028249246" evidence="2">
    <location>
        <begin position="20"/>
        <end position="162"/>
    </location>
</feature>
<dbReference type="InterPro" id="IPR019719">
    <property type="entry name" value="DUF2599"/>
</dbReference>
<feature type="compositionally biased region" description="Low complexity" evidence="1">
    <location>
        <begin position="25"/>
        <end position="35"/>
    </location>
</feature>
<evidence type="ECO:0000256" key="2">
    <source>
        <dbReference type="SAM" id="SignalP"/>
    </source>
</evidence>
<evidence type="ECO:0000313" key="4">
    <source>
        <dbReference type="Proteomes" id="UP000515663"/>
    </source>
</evidence>
<sequence>MIALAVVLAACGGSSDQVAAGISNPTTTPTAQTAPESVPEVTPYPSAPAGRPATTTVVHRPPYVERVAWTDTEVGPSLSVFPTTSGRYTDEVGAQTVAWAEVLALDPGADTPGMQAQFDCHWRYARLVEPEKPSWNLEPGRPVVTDEDMVGSRCNPGFAEEY</sequence>